<feature type="transmembrane region" description="Helical" evidence="1">
    <location>
        <begin position="201"/>
        <end position="218"/>
    </location>
</feature>
<keyword evidence="1" id="KW-1133">Transmembrane helix</keyword>
<feature type="transmembrane region" description="Helical" evidence="1">
    <location>
        <begin position="21"/>
        <end position="38"/>
    </location>
</feature>
<feature type="transmembrane region" description="Helical" evidence="1">
    <location>
        <begin position="68"/>
        <end position="88"/>
    </location>
</feature>
<proteinExistence type="predicted"/>
<comment type="caution">
    <text evidence="2">The sequence shown here is derived from an EMBL/GenBank/DDBJ whole genome shotgun (WGS) entry which is preliminary data.</text>
</comment>
<organism evidence="2 3">
    <name type="scientific">Cryptosporangium minutisporangium</name>
    <dbReference type="NCBI Taxonomy" id="113569"/>
    <lineage>
        <taxon>Bacteria</taxon>
        <taxon>Bacillati</taxon>
        <taxon>Actinomycetota</taxon>
        <taxon>Actinomycetes</taxon>
        <taxon>Cryptosporangiales</taxon>
        <taxon>Cryptosporangiaceae</taxon>
        <taxon>Cryptosporangium</taxon>
    </lineage>
</organism>
<feature type="transmembrane region" description="Helical" evidence="1">
    <location>
        <begin position="177"/>
        <end position="195"/>
    </location>
</feature>
<evidence type="ECO:0008006" key="4">
    <source>
        <dbReference type="Google" id="ProtNLM"/>
    </source>
</evidence>
<feature type="transmembrane region" description="Helical" evidence="1">
    <location>
        <begin position="146"/>
        <end position="168"/>
    </location>
</feature>
<accession>A0ABP6TCX3</accession>
<keyword evidence="1" id="KW-0812">Transmembrane</keyword>
<keyword evidence="3" id="KW-1185">Reference proteome</keyword>
<dbReference type="EMBL" id="BAAAYN010000093">
    <property type="protein sequence ID" value="GAA3398641.1"/>
    <property type="molecule type" value="Genomic_DNA"/>
</dbReference>
<name>A0ABP6TCX3_9ACTN</name>
<dbReference type="RefSeq" id="WP_345733816.1">
    <property type="nucleotide sequence ID" value="NZ_BAAAYN010000093.1"/>
</dbReference>
<evidence type="ECO:0000313" key="3">
    <source>
        <dbReference type="Proteomes" id="UP001501676"/>
    </source>
</evidence>
<sequence length="224" mass="23613">MERTATWVRPADTGTEWSHRRRIAAAAALVAAGVLQLVEDVVEPAYDDPAARFAAMARDSTPFEVSKAFGIAALPFLLVTALVLLGLARRNAPRLGWTAGTMTFCGFVGLSVLQGVELVEIVALKGGLGVAEVQKIDDAVTGSVGAIPVVVLFLSAPLGLLLLAVALWRAGTAPRGALLLVVVMVLADFGLFGVLPFPVHIIWLAALSWIAWSLLARPQPPQYG</sequence>
<protein>
    <recommendedName>
        <fullName evidence="4">DUF4386 family protein</fullName>
    </recommendedName>
</protein>
<reference evidence="3" key="1">
    <citation type="journal article" date="2019" name="Int. J. Syst. Evol. Microbiol.">
        <title>The Global Catalogue of Microorganisms (GCM) 10K type strain sequencing project: providing services to taxonomists for standard genome sequencing and annotation.</title>
        <authorList>
            <consortium name="The Broad Institute Genomics Platform"/>
            <consortium name="The Broad Institute Genome Sequencing Center for Infectious Disease"/>
            <person name="Wu L."/>
            <person name="Ma J."/>
        </authorList>
    </citation>
    <scope>NUCLEOTIDE SEQUENCE [LARGE SCALE GENOMIC DNA]</scope>
    <source>
        <strain evidence="3">JCM 9458</strain>
    </source>
</reference>
<dbReference type="Proteomes" id="UP001501676">
    <property type="component" value="Unassembled WGS sequence"/>
</dbReference>
<evidence type="ECO:0000256" key="1">
    <source>
        <dbReference type="SAM" id="Phobius"/>
    </source>
</evidence>
<feature type="transmembrane region" description="Helical" evidence="1">
    <location>
        <begin position="95"/>
        <end position="116"/>
    </location>
</feature>
<keyword evidence="1" id="KW-0472">Membrane</keyword>
<gene>
    <name evidence="2" type="ORF">GCM10020369_82600</name>
</gene>
<evidence type="ECO:0000313" key="2">
    <source>
        <dbReference type="EMBL" id="GAA3398641.1"/>
    </source>
</evidence>